<protein>
    <submittedName>
        <fullName evidence="4">Winged helix-turn-helix domain-containing protein</fullName>
    </submittedName>
</protein>
<dbReference type="RefSeq" id="WP_332618230.1">
    <property type="nucleotide sequence ID" value="NZ_JAXGFP010000008.1"/>
</dbReference>
<dbReference type="Proteomes" id="UP001355056">
    <property type="component" value="Unassembled WGS sequence"/>
</dbReference>
<evidence type="ECO:0000259" key="3">
    <source>
        <dbReference type="PROSITE" id="PS51755"/>
    </source>
</evidence>
<dbReference type="InterPro" id="IPR001867">
    <property type="entry name" value="OmpR/PhoB-type_DNA-bd"/>
</dbReference>
<organism evidence="4 5">
    <name type="scientific">Novilysobacter erysipheiresistens</name>
    <dbReference type="NCBI Taxonomy" id="1749332"/>
    <lineage>
        <taxon>Bacteria</taxon>
        <taxon>Pseudomonadati</taxon>
        <taxon>Pseudomonadota</taxon>
        <taxon>Gammaproteobacteria</taxon>
        <taxon>Lysobacterales</taxon>
        <taxon>Lysobacteraceae</taxon>
        <taxon>Novilysobacter</taxon>
    </lineage>
</organism>
<evidence type="ECO:0000313" key="5">
    <source>
        <dbReference type="Proteomes" id="UP001355056"/>
    </source>
</evidence>
<feature type="DNA-binding region" description="OmpR/PhoB-type" evidence="2">
    <location>
        <begin position="3"/>
        <end position="101"/>
    </location>
</feature>
<dbReference type="SUPFAM" id="SSF48452">
    <property type="entry name" value="TPR-like"/>
    <property type="match status" value="2"/>
</dbReference>
<name>A0ABU7Z1U3_9GAMM</name>
<dbReference type="Pfam" id="PF00486">
    <property type="entry name" value="Trans_reg_C"/>
    <property type="match status" value="1"/>
</dbReference>
<comment type="caution">
    <text evidence="4">The sequence shown here is derived from an EMBL/GenBank/DDBJ whole genome shotgun (WGS) entry which is preliminary data.</text>
</comment>
<dbReference type="Gene3D" id="1.10.10.10">
    <property type="entry name" value="Winged helix-like DNA-binding domain superfamily/Winged helix DNA-binding domain"/>
    <property type="match status" value="1"/>
</dbReference>
<proteinExistence type="predicted"/>
<evidence type="ECO:0000256" key="2">
    <source>
        <dbReference type="PROSITE-ProRule" id="PRU01091"/>
    </source>
</evidence>
<dbReference type="SUPFAM" id="SSF46894">
    <property type="entry name" value="C-terminal effector domain of the bipartite response regulators"/>
    <property type="match status" value="1"/>
</dbReference>
<reference evidence="4 5" key="1">
    <citation type="journal article" date="2016" name="Int. J. Syst. Evol. Microbiol.">
        <title>Lysobacter erysipheiresistens sp. nov., an antagonist of powdery mildew, isolated from tobacco-cultivated soil.</title>
        <authorList>
            <person name="Xie B."/>
            <person name="Li T."/>
            <person name="Lin X."/>
            <person name="Wang C.J."/>
            <person name="Chen Y.J."/>
            <person name="Liu W.J."/>
            <person name="Zhao Z.W."/>
        </authorList>
    </citation>
    <scope>NUCLEOTIDE SEQUENCE [LARGE SCALE GENOMIC DNA]</scope>
    <source>
        <strain evidence="4 5">RS-LYSO-3</strain>
    </source>
</reference>
<evidence type="ECO:0000313" key="4">
    <source>
        <dbReference type="EMBL" id="MEG3185114.1"/>
    </source>
</evidence>
<dbReference type="PROSITE" id="PS51755">
    <property type="entry name" value="OMPR_PHOB"/>
    <property type="match status" value="1"/>
</dbReference>
<dbReference type="EMBL" id="JAXGFP010000008">
    <property type="protein sequence ID" value="MEG3185114.1"/>
    <property type="molecule type" value="Genomic_DNA"/>
</dbReference>
<keyword evidence="1 2" id="KW-0238">DNA-binding</keyword>
<dbReference type="Gene3D" id="1.25.40.10">
    <property type="entry name" value="Tetratricopeptide repeat domain"/>
    <property type="match status" value="2"/>
</dbReference>
<dbReference type="CDD" id="cd00383">
    <property type="entry name" value="trans_reg_C"/>
    <property type="match status" value="1"/>
</dbReference>
<accession>A0ABU7Z1U3</accession>
<dbReference type="InterPro" id="IPR011990">
    <property type="entry name" value="TPR-like_helical_dom_sf"/>
</dbReference>
<dbReference type="SMART" id="SM00862">
    <property type="entry name" value="Trans_reg_C"/>
    <property type="match status" value="1"/>
</dbReference>
<sequence>MTIARYRFGSHTLDLARRELRCEDRPVALQARVFECLCCLIEHRDRAVGRDELVGAVFGRADVSDAQLAQIILRTRRAVGDDGQKQHTIRTVPRFGFRWTAAIAEEFAEAAAVAESDSDVAAAQVTHRDLAATNPAAARKPARPSPAPPLERVLRPALLGAAFALLAGLLTWWVPHASVRIGGTQSRADAAVPRGAIMVLPTDVTGAGDVAWARLGLMDYLADRLRRASLPVLASETTLGVLRKNPGLASDTTALREATRTAWVVTSQATQEQDRWAVSLVATDVHGVAQRGHGVHQDLLDATRAAGDRLLAALGGHLPPATEAETDPGLAERLQRAQSAMLANELDTARRILNEAPELQRSQPQLRYRLSQVDFRAGEYERGLASLDELLEMPGLQADPLFHARLLNARGAMLIRLDRYAEAERSYDRAVRLLDGGKYPAELGRALNARAVTRSSQGRFAQALADLGTARVQLVRAGDGLAVARVDANLGNVEMDRDRPAQAVGYFDKAADDFASMGAVNELAAMSGMLMTARLQLLQPARALQESERAWALRERIRDPAQRANLLLGRAEVLIATGQLSEARELLQRPEAGTVVPGDFRRREFLQMELAWHAGDPRSAALLAEEALREWPQRMRPRLRAWTRLRRQQASLRADLPLPDAGVANSGDSLPEVLIRAVTQRVRGDEQAADSSYRAALALAEQRGIAAEIAEVVDAHATWLLERSRLDDAGALVGRVAPWAERDFDLALLQARLFQKLGQHDPWQRALENARRLAGERNIPAELTLVAPSPTMPTHPEEVASH</sequence>
<feature type="domain" description="OmpR/PhoB-type" evidence="3">
    <location>
        <begin position="3"/>
        <end position="101"/>
    </location>
</feature>
<dbReference type="InterPro" id="IPR016032">
    <property type="entry name" value="Sig_transdc_resp-reg_C-effctor"/>
</dbReference>
<gene>
    <name evidence="4" type="ORF">SNE34_13980</name>
</gene>
<evidence type="ECO:0000256" key="1">
    <source>
        <dbReference type="ARBA" id="ARBA00023125"/>
    </source>
</evidence>
<dbReference type="InterPro" id="IPR036388">
    <property type="entry name" value="WH-like_DNA-bd_sf"/>
</dbReference>
<keyword evidence="5" id="KW-1185">Reference proteome</keyword>